<dbReference type="InterPro" id="IPR044730">
    <property type="entry name" value="RNase_H-like_dom_plant"/>
</dbReference>
<comment type="caution">
    <text evidence="2">The sequence shown here is derived from an EMBL/GenBank/DDBJ whole genome shotgun (WGS) entry which is preliminary data.</text>
</comment>
<dbReference type="InterPro" id="IPR012337">
    <property type="entry name" value="RNaseH-like_sf"/>
</dbReference>
<reference evidence="2 3" key="1">
    <citation type="journal article" date="2018" name="Front. Plant Sci.">
        <title>Red Clover (Trifolium pratense) and Zigzag Clover (T. medium) - A Picture of Genomic Similarities and Differences.</title>
        <authorList>
            <person name="Dluhosova J."/>
            <person name="Istvanek J."/>
            <person name="Nedelnik J."/>
            <person name="Repkova J."/>
        </authorList>
    </citation>
    <scope>NUCLEOTIDE SEQUENCE [LARGE SCALE GENOMIC DNA]</scope>
    <source>
        <strain evidence="3">cv. 10/8</strain>
        <tissue evidence="2">Leaf</tissue>
    </source>
</reference>
<proteinExistence type="predicted"/>
<feature type="domain" description="RNase H type-1" evidence="1">
    <location>
        <begin position="45"/>
        <end position="128"/>
    </location>
</feature>
<dbReference type="InterPro" id="IPR036397">
    <property type="entry name" value="RNaseH_sf"/>
</dbReference>
<dbReference type="EMBL" id="LXQA010172264">
    <property type="protein sequence ID" value="MCI29396.1"/>
    <property type="molecule type" value="Genomic_DNA"/>
</dbReference>
<organism evidence="2 3">
    <name type="scientific">Trifolium medium</name>
    <dbReference type="NCBI Taxonomy" id="97028"/>
    <lineage>
        <taxon>Eukaryota</taxon>
        <taxon>Viridiplantae</taxon>
        <taxon>Streptophyta</taxon>
        <taxon>Embryophyta</taxon>
        <taxon>Tracheophyta</taxon>
        <taxon>Spermatophyta</taxon>
        <taxon>Magnoliopsida</taxon>
        <taxon>eudicotyledons</taxon>
        <taxon>Gunneridae</taxon>
        <taxon>Pentapetalae</taxon>
        <taxon>rosids</taxon>
        <taxon>fabids</taxon>
        <taxon>Fabales</taxon>
        <taxon>Fabaceae</taxon>
        <taxon>Papilionoideae</taxon>
        <taxon>50 kb inversion clade</taxon>
        <taxon>NPAAA clade</taxon>
        <taxon>Hologalegina</taxon>
        <taxon>IRL clade</taxon>
        <taxon>Trifolieae</taxon>
        <taxon>Trifolium</taxon>
    </lineage>
</organism>
<accession>A0A392R0Q2</accession>
<dbReference type="Proteomes" id="UP000265520">
    <property type="component" value="Unassembled WGS sequence"/>
</dbReference>
<keyword evidence="2" id="KW-0689">Ribosomal protein</keyword>
<evidence type="ECO:0000313" key="3">
    <source>
        <dbReference type="Proteomes" id="UP000265520"/>
    </source>
</evidence>
<name>A0A392R0Q2_9FABA</name>
<dbReference type="PANTHER" id="PTHR47074:SF48">
    <property type="entry name" value="POLYNUCLEOTIDYL TRANSFERASE, RIBONUCLEASE H-LIKE SUPERFAMILY PROTEIN"/>
    <property type="match status" value="1"/>
</dbReference>
<evidence type="ECO:0000313" key="2">
    <source>
        <dbReference type="EMBL" id="MCI29396.1"/>
    </source>
</evidence>
<dbReference type="CDD" id="cd06222">
    <property type="entry name" value="RNase_H_like"/>
    <property type="match status" value="1"/>
</dbReference>
<feature type="non-terminal residue" evidence="2">
    <location>
        <position position="1"/>
    </location>
</feature>
<dbReference type="InterPro" id="IPR002156">
    <property type="entry name" value="RNaseH_domain"/>
</dbReference>
<dbReference type="Gene3D" id="3.30.420.10">
    <property type="entry name" value="Ribonuclease H-like superfamily/Ribonuclease H"/>
    <property type="match status" value="1"/>
</dbReference>
<keyword evidence="3" id="KW-1185">Reference proteome</keyword>
<evidence type="ECO:0000259" key="1">
    <source>
        <dbReference type="Pfam" id="PF13456"/>
    </source>
</evidence>
<dbReference type="InterPro" id="IPR052929">
    <property type="entry name" value="RNase_H-like_EbsB-rel"/>
</dbReference>
<dbReference type="SUPFAM" id="SSF53098">
    <property type="entry name" value="Ribonuclease H-like"/>
    <property type="match status" value="1"/>
</dbReference>
<dbReference type="AlphaFoldDB" id="A0A392R0Q2"/>
<dbReference type="GO" id="GO:0005840">
    <property type="term" value="C:ribosome"/>
    <property type="evidence" value="ECO:0007669"/>
    <property type="project" value="UniProtKB-KW"/>
</dbReference>
<sequence>CSRTCTELATGLAARAKHRKLTSIAATDTRSYLATPACTGFVKCNIDAAIFHAEKMVGMGARICDEGGNFIAAITANVDTVMTAAEGEAWSLYQGMQWIVTLGYNKVIFELDCKMVVDDVNNMRLNLSEYVSIIQDSLTL</sequence>
<dbReference type="GO" id="GO:0003676">
    <property type="term" value="F:nucleic acid binding"/>
    <property type="evidence" value="ECO:0007669"/>
    <property type="project" value="InterPro"/>
</dbReference>
<dbReference type="Pfam" id="PF13456">
    <property type="entry name" value="RVT_3"/>
    <property type="match status" value="1"/>
</dbReference>
<dbReference type="GO" id="GO:0004523">
    <property type="term" value="F:RNA-DNA hybrid ribonuclease activity"/>
    <property type="evidence" value="ECO:0007669"/>
    <property type="project" value="InterPro"/>
</dbReference>
<protein>
    <submittedName>
        <fullName evidence="2">60S ribosomal protein L23</fullName>
    </submittedName>
</protein>
<keyword evidence="2" id="KW-0687">Ribonucleoprotein</keyword>
<dbReference type="PANTHER" id="PTHR47074">
    <property type="entry name" value="BNAC02G40300D PROTEIN"/>
    <property type="match status" value="1"/>
</dbReference>